<evidence type="ECO:0000313" key="2">
    <source>
        <dbReference type="EMBL" id="KAJ1153140.1"/>
    </source>
</evidence>
<name>A0AAV7RQN3_PLEWA</name>
<keyword evidence="3" id="KW-1185">Reference proteome</keyword>
<reference evidence="2" key="1">
    <citation type="journal article" date="2022" name="bioRxiv">
        <title>Sequencing and chromosome-scale assembly of the giantPleurodeles waltlgenome.</title>
        <authorList>
            <person name="Brown T."/>
            <person name="Elewa A."/>
            <person name="Iarovenko S."/>
            <person name="Subramanian E."/>
            <person name="Araus A.J."/>
            <person name="Petzold A."/>
            <person name="Susuki M."/>
            <person name="Suzuki K.-i.T."/>
            <person name="Hayashi T."/>
            <person name="Toyoda A."/>
            <person name="Oliveira C."/>
            <person name="Osipova E."/>
            <person name="Leigh N.D."/>
            <person name="Simon A."/>
            <person name="Yun M.H."/>
        </authorList>
    </citation>
    <scope>NUCLEOTIDE SEQUENCE</scope>
    <source>
        <strain evidence="2">20211129_DDA</strain>
        <tissue evidence="2">Liver</tissue>
    </source>
</reference>
<evidence type="ECO:0000313" key="3">
    <source>
        <dbReference type="Proteomes" id="UP001066276"/>
    </source>
</evidence>
<sequence>MKWRGPGLETVMEEVYRSAGTINELKETLRMEEQEDHPPGERVTAWTCDPLMNKLSTKKRLPISAIETKNKVKSSRAEKPRFNKTLRNQKNQVSRELKKALRDTRCGRKSDNTRLSEIRAK</sequence>
<dbReference type="AlphaFoldDB" id="A0AAV7RQN3"/>
<feature type="region of interest" description="Disordered" evidence="1">
    <location>
        <begin position="66"/>
        <end position="121"/>
    </location>
</feature>
<comment type="caution">
    <text evidence="2">The sequence shown here is derived from an EMBL/GenBank/DDBJ whole genome shotgun (WGS) entry which is preliminary data.</text>
</comment>
<dbReference type="Proteomes" id="UP001066276">
    <property type="component" value="Chromosome 5"/>
</dbReference>
<dbReference type="EMBL" id="JANPWB010000009">
    <property type="protein sequence ID" value="KAJ1153140.1"/>
    <property type="molecule type" value="Genomic_DNA"/>
</dbReference>
<feature type="compositionally biased region" description="Basic and acidic residues" evidence="1">
    <location>
        <begin position="93"/>
        <end position="121"/>
    </location>
</feature>
<accession>A0AAV7RQN3</accession>
<evidence type="ECO:0000256" key="1">
    <source>
        <dbReference type="SAM" id="MobiDB-lite"/>
    </source>
</evidence>
<gene>
    <name evidence="2" type="ORF">NDU88_005902</name>
</gene>
<protein>
    <submittedName>
        <fullName evidence="2">Uncharacterized protein</fullName>
    </submittedName>
</protein>
<organism evidence="2 3">
    <name type="scientific">Pleurodeles waltl</name>
    <name type="common">Iberian ribbed newt</name>
    <dbReference type="NCBI Taxonomy" id="8319"/>
    <lineage>
        <taxon>Eukaryota</taxon>
        <taxon>Metazoa</taxon>
        <taxon>Chordata</taxon>
        <taxon>Craniata</taxon>
        <taxon>Vertebrata</taxon>
        <taxon>Euteleostomi</taxon>
        <taxon>Amphibia</taxon>
        <taxon>Batrachia</taxon>
        <taxon>Caudata</taxon>
        <taxon>Salamandroidea</taxon>
        <taxon>Salamandridae</taxon>
        <taxon>Pleurodelinae</taxon>
        <taxon>Pleurodeles</taxon>
    </lineage>
</organism>
<proteinExistence type="predicted"/>